<dbReference type="AlphaFoldDB" id="A0A4Z1AAL9"/>
<accession>A0A4Z1AAL9</accession>
<dbReference type="Proteomes" id="UP000298263">
    <property type="component" value="Unassembled WGS sequence"/>
</dbReference>
<proteinExistence type="predicted"/>
<dbReference type="EMBL" id="RQGP01000023">
    <property type="protein sequence ID" value="TGL88627.1"/>
    <property type="molecule type" value="Genomic_DNA"/>
</dbReference>
<dbReference type="OrthoDB" id="337480at2"/>
<comment type="caution">
    <text evidence="1">The sequence shown here is derived from an EMBL/GenBank/DDBJ whole genome shotgun (WGS) entry which is preliminary data.</text>
</comment>
<evidence type="ECO:0008006" key="3">
    <source>
        <dbReference type="Google" id="ProtNLM"/>
    </source>
</evidence>
<sequence>MKHKLIIISIALTFVSQHLYAKDTKTIEFKTFGISIEKPNNWFDVSAEDFSEHLKNIKTNDDEFTDSIKKHATIPFFAITKYKEPHDDLNPSIKINIKPAGNLDLSKPDMILKSITSVLESKFLNYKIIDEPEIITINGKTCGFVRFSYTLKIDEELSFETTSALWILPHNNQFFMIGTGFRTDEKNGKFEEIKKIVNSIKLF</sequence>
<name>A0A4Z1AAL9_9LEPT</name>
<evidence type="ECO:0000313" key="2">
    <source>
        <dbReference type="Proteomes" id="UP000298263"/>
    </source>
</evidence>
<dbReference type="RefSeq" id="WP_135585149.1">
    <property type="nucleotide sequence ID" value="NZ_RQGO01000012.1"/>
</dbReference>
<protein>
    <recommendedName>
        <fullName evidence="3">DUF1795 domain-containing protein</fullName>
    </recommendedName>
</protein>
<keyword evidence="2" id="KW-1185">Reference proteome</keyword>
<reference evidence="1" key="1">
    <citation type="journal article" date="2019" name="PLoS Negl. Trop. Dis.">
        <title>Revisiting the worldwide diversity of Leptospira species in the environment.</title>
        <authorList>
            <person name="Vincent A.T."/>
            <person name="Schiettekatte O."/>
            <person name="Bourhy P."/>
            <person name="Veyrier F.J."/>
            <person name="Picardeau M."/>
        </authorList>
    </citation>
    <scope>NUCLEOTIDE SEQUENCE [LARGE SCALE GENOMIC DNA]</scope>
    <source>
        <strain evidence="1">201702422</strain>
    </source>
</reference>
<evidence type="ECO:0000313" key="1">
    <source>
        <dbReference type="EMBL" id="TGL88627.1"/>
    </source>
</evidence>
<organism evidence="1 2">
    <name type="scientific">Leptospira congkakensis</name>
    <dbReference type="NCBI Taxonomy" id="2484932"/>
    <lineage>
        <taxon>Bacteria</taxon>
        <taxon>Pseudomonadati</taxon>
        <taxon>Spirochaetota</taxon>
        <taxon>Spirochaetia</taxon>
        <taxon>Leptospirales</taxon>
        <taxon>Leptospiraceae</taxon>
        <taxon>Leptospira</taxon>
    </lineage>
</organism>
<gene>
    <name evidence="1" type="ORF">EHQ69_14345</name>
</gene>